<accession>A0A6A4VYZ5</accession>
<dbReference type="OrthoDB" id="6380665at2759"/>
<name>A0A6A4VYZ5_AMPAM</name>
<keyword evidence="2" id="KW-1185">Reference proteome</keyword>
<proteinExistence type="predicted"/>
<protein>
    <submittedName>
        <fullName evidence="1">Uncharacterized protein</fullName>
    </submittedName>
</protein>
<dbReference type="AlphaFoldDB" id="A0A6A4VYZ5"/>
<dbReference type="Proteomes" id="UP000440578">
    <property type="component" value="Unassembled WGS sequence"/>
</dbReference>
<gene>
    <name evidence="1" type="ORF">FJT64_007240</name>
</gene>
<reference evidence="1 2" key="1">
    <citation type="submission" date="2019-07" db="EMBL/GenBank/DDBJ databases">
        <title>Draft genome assembly of a fouling barnacle, Amphibalanus amphitrite (Darwin, 1854): The first reference genome for Thecostraca.</title>
        <authorList>
            <person name="Kim W."/>
        </authorList>
    </citation>
    <scope>NUCLEOTIDE SEQUENCE [LARGE SCALE GENOMIC DNA]</scope>
    <source>
        <strain evidence="1">SNU_AA5</strain>
        <tissue evidence="1">Soma without cirri and trophi</tissue>
    </source>
</reference>
<sequence length="385" mass="43150">MRPVPGAVRRQVQVGGTAGGGAVMDVPQFYAPDIPIPVFDYVEPGPFSNQFRRYVRVLNLPNVQVHDQLCYVLGSSARARWLADLVERTVVPTDCVDSAEVVRRVEVAVLQALQPEFLKSQLLQGLESKTLKPGQSPRDFVEEVRAQLIAVMPELTQESVNRLLILHTVKGAPVEWRQRLLEANYTSVDELIHKMTLLQSVRDQTSAARRVADVRRTGQTSGVATLATSDSLREPEELYMEEELICPGDKKRTEVYNLKHLNPMEQKAVQEELDKYDVFSTDGVLGAQRRALLLCVIGDEAYRVFDTLPPVAKGDGEDDYDVTLRQLREFYTPRTNVIVERFGVYTVAGSAPSELPAIEGYVHRIKLKPDAVPTAYKLRRLPLSV</sequence>
<evidence type="ECO:0000313" key="1">
    <source>
        <dbReference type="EMBL" id="KAF0295108.1"/>
    </source>
</evidence>
<dbReference type="EMBL" id="VIIS01001636">
    <property type="protein sequence ID" value="KAF0295108.1"/>
    <property type="molecule type" value="Genomic_DNA"/>
</dbReference>
<evidence type="ECO:0000313" key="2">
    <source>
        <dbReference type="Proteomes" id="UP000440578"/>
    </source>
</evidence>
<organism evidence="1 2">
    <name type="scientific">Amphibalanus amphitrite</name>
    <name type="common">Striped barnacle</name>
    <name type="synonym">Balanus amphitrite</name>
    <dbReference type="NCBI Taxonomy" id="1232801"/>
    <lineage>
        <taxon>Eukaryota</taxon>
        <taxon>Metazoa</taxon>
        <taxon>Ecdysozoa</taxon>
        <taxon>Arthropoda</taxon>
        <taxon>Crustacea</taxon>
        <taxon>Multicrustacea</taxon>
        <taxon>Cirripedia</taxon>
        <taxon>Thoracica</taxon>
        <taxon>Thoracicalcarea</taxon>
        <taxon>Balanomorpha</taxon>
        <taxon>Balanoidea</taxon>
        <taxon>Balanidae</taxon>
        <taxon>Amphibalaninae</taxon>
        <taxon>Amphibalanus</taxon>
    </lineage>
</organism>
<comment type="caution">
    <text evidence="1">The sequence shown here is derived from an EMBL/GenBank/DDBJ whole genome shotgun (WGS) entry which is preliminary data.</text>
</comment>